<dbReference type="Gene3D" id="3.40.50.620">
    <property type="entry name" value="HUPs"/>
    <property type="match status" value="2"/>
</dbReference>
<dbReference type="AlphaFoldDB" id="A0A1J4RQA7"/>
<comment type="catalytic activity">
    <reaction evidence="8 9">
        <text>tRNA(Leu) + L-leucine + ATP = L-leucyl-tRNA(Leu) + AMP + diphosphate</text>
        <dbReference type="Rhea" id="RHEA:11688"/>
        <dbReference type="Rhea" id="RHEA-COMP:9613"/>
        <dbReference type="Rhea" id="RHEA-COMP:9622"/>
        <dbReference type="ChEBI" id="CHEBI:30616"/>
        <dbReference type="ChEBI" id="CHEBI:33019"/>
        <dbReference type="ChEBI" id="CHEBI:57427"/>
        <dbReference type="ChEBI" id="CHEBI:78442"/>
        <dbReference type="ChEBI" id="CHEBI:78494"/>
        <dbReference type="ChEBI" id="CHEBI:456215"/>
        <dbReference type="EC" id="6.1.1.4"/>
    </reaction>
</comment>
<dbReference type="PRINTS" id="PR00985">
    <property type="entry name" value="TRNASYNTHLEU"/>
</dbReference>
<dbReference type="Gene3D" id="1.10.730.10">
    <property type="entry name" value="Isoleucyl-tRNA Synthetase, Domain 1"/>
    <property type="match status" value="2"/>
</dbReference>
<feature type="binding site" evidence="9">
    <location>
        <position position="604"/>
    </location>
    <ligand>
        <name>ATP</name>
        <dbReference type="ChEBI" id="CHEBI:30616"/>
    </ligand>
</feature>
<keyword evidence="4 9" id="KW-0547">Nucleotide-binding</keyword>
<feature type="domain" description="Methionyl/Valyl/Leucyl/Isoleucyl-tRNA synthetase anticodon-binding" evidence="12">
    <location>
        <begin position="674"/>
        <end position="781"/>
    </location>
</feature>
<dbReference type="GO" id="GO:0002161">
    <property type="term" value="F:aminoacyl-tRNA deacylase activity"/>
    <property type="evidence" value="ECO:0007669"/>
    <property type="project" value="InterPro"/>
</dbReference>
<evidence type="ECO:0000256" key="9">
    <source>
        <dbReference type="HAMAP-Rule" id="MF_00049"/>
    </source>
</evidence>
<protein>
    <recommendedName>
        <fullName evidence="9">Leucine--tRNA ligase</fullName>
        <ecNumber evidence="9">6.1.1.4</ecNumber>
    </recommendedName>
    <alternativeName>
        <fullName evidence="9">Leucyl-tRNA synthetase</fullName>
        <shortName evidence="9">LeuRS</shortName>
    </alternativeName>
</protein>
<evidence type="ECO:0000256" key="8">
    <source>
        <dbReference type="ARBA" id="ARBA00047469"/>
    </source>
</evidence>
<evidence type="ECO:0000259" key="11">
    <source>
        <dbReference type="Pfam" id="PF00133"/>
    </source>
</evidence>
<dbReference type="Pfam" id="PF13603">
    <property type="entry name" value="tRNA-synt_1_2"/>
    <property type="match status" value="1"/>
</dbReference>
<dbReference type="FunFam" id="1.10.730.10:FF:000002">
    <property type="entry name" value="Leucine--tRNA ligase"/>
    <property type="match status" value="1"/>
</dbReference>
<dbReference type="PROSITE" id="PS00178">
    <property type="entry name" value="AA_TRNA_LIGASE_I"/>
    <property type="match status" value="1"/>
</dbReference>
<comment type="caution">
    <text evidence="9">Lacks conserved residue(s) required for the propagation of feature annotation.</text>
</comment>
<feature type="domain" description="Aminoacyl-tRNA synthetase class Ia" evidence="11">
    <location>
        <begin position="437"/>
        <end position="629"/>
    </location>
</feature>
<dbReference type="InterPro" id="IPR001412">
    <property type="entry name" value="aa-tRNA-synth_I_CS"/>
</dbReference>
<dbReference type="PANTHER" id="PTHR43740:SF2">
    <property type="entry name" value="LEUCINE--TRNA LIGASE, MITOCHONDRIAL"/>
    <property type="match status" value="1"/>
</dbReference>
<dbReference type="HAMAP" id="MF_00049_B">
    <property type="entry name" value="Leu_tRNA_synth_B"/>
    <property type="match status" value="1"/>
</dbReference>
<evidence type="ECO:0000259" key="14">
    <source>
        <dbReference type="Pfam" id="PF13603"/>
    </source>
</evidence>
<dbReference type="SUPFAM" id="SSF50677">
    <property type="entry name" value="ValRS/IleRS/LeuRS editing domain"/>
    <property type="match status" value="1"/>
</dbReference>
<keyword evidence="3 9" id="KW-0436">Ligase</keyword>
<dbReference type="CDD" id="cd00812">
    <property type="entry name" value="LeuRS_core"/>
    <property type="match status" value="1"/>
</dbReference>
<dbReference type="EMBL" id="MNUJ01000052">
    <property type="protein sequence ID" value="OIN89055.1"/>
    <property type="molecule type" value="Genomic_DNA"/>
</dbReference>
<dbReference type="Pfam" id="PF09334">
    <property type="entry name" value="tRNA-synt_1g"/>
    <property type="match status" value="1"/>
</dbReference>
<dbReference type="InterPro" id="IPR009008">
    <property type="entry name" value="Val/Leu/Ile-tRNA-synth_edit"/>
</dbReference>
<evidence type="ECO:0000313" key="16">
    <source>
        <dbReference type="Proteomes" id="UP000182753"/>
    </source>
</evidence>
<comment type="caution">
    <text evidence="15">The sequence shown here is derived from an EMBL/GenBank/DDBJ whole genome shotgun (WGS) entry which is preliminary data.</text>
</comment>
<dbReference type="Pfam" id="PF08264">
    <property type="entry name" value="Anticodon_1"/>
    <property type="match status" value="1"/>
</dbReference>
<keyword evidence="7 9" id="KW-0030">Aminoacyl-tRNA synthetase</keyword>
<dbReference type="Gene3D" id="3.10.20.590">
    <property type="match status" value="1"/>
</dbReference>
<feature type="domain" description="Leucyl-tRNA synthetase editing" evidence="14">
    <location>
        <begin position="239"/>
        <end position="423"/>
    </location>
</feature>
<evidence type="ECO:0000256" key="4">
    <source>
        <dbReference type="ARBA" id="ARBA00022741"/>
    </source>
</evidence>
<dbReference type="InterPro" id="IPR013155">
    <property type="entry name" value="M/V/L/I-tRNA-synth_anticd-bd"/>
</dbReference>
<comment type="similarity">
    <text evidence="1 9 10">Belongs to the class-I aminoacyl-tRNA synthetase family.</text>
</comment>
<keyword evidence="6 9" id="KW-0648">Protein biosynthesis</keyword>
<keyword evidence="5 9" id="KW-0067">ATP-binding</keyword>
<dbReference type="Pfam" id="PF00133">
    <property type="entry name" value="tRNA-synt_1"/>
    <property type="match status" value="1"/>
</dbReference>
<sequence>MSEYDPKKIERKWQEIWLEDKVFQVSDSSEKKKLYVLVEFPYPSGDGLHVGHTRSYTALDAYARKKRLEGFSVLYPIGYDAFGLPTENYAIKTGVSPKEVTENNIVIFRRQMKSMGFSFDWSREINTTDPNYYKWTQWIFLQFYKHGIIDGKLVEIADDDKTTSRFAYQDEIPINWCPSCKIGLANEEVVGGKCERCHAETEKRMQKQWMLRITAYADRLIDDLSTVDYLEKIKTGQINWIGRSEGSDIIFGIKGTTDAIKVFTTRTDTLFGCTYVVLAPEHELVKKLKSKIENFNEVKRYIGQAKKKSDLERIELAKEKTGVALKGIKAINPINNKEVSIWVADYVLAHYGTGAVMAVPAHDERDFEFAKKYGIEIPYVIFPADSSKIDQSKAFIEYGILKNSASFDGLSSNDAKKKITEKLKSGGRGDFSVNYKLRDWVFSRQHYWGEPIPLIHCPKCGIVPVPDDQLPIKLPDVENYQPSDTGQSPLSNISDWLDVKCPKCGGSAKRETDTMPNWAGSSWYFLRYCDPNNNQYLADRSKLDFWLPVDVYNGGMEHTTLHLLYSRFWYKFLSDLGLVPGVEPYKKRVAHGMILGADNQKMSKSLGNVVNPDSVVEKYGTDTLRTYILFIGPYDDVAPWNPSSISGASRFLKRFWQISKFISNKEPESVSRAVNIAIKKVSEDLDNFHFNTIVSTIMGTTNIIHKEENITKESLGKLLIIFYPLAPHICAEMYDIVIGENIVEAKWPEYDQKYIVESKIEIPVQINGKVRDKLTVTPGISEDEIKKMALASEKIKEWTKNQLAKKIIYIKDKILSIVV</sequence>
<dbReference type="InterPro" id="IPR002300">
    <property type="entry name" value="aa-tRNA-synth_Ia"/>
</dbReference>
<evidence type="ECO:0000256" key="2">
    <source>
        <dbReference type="ARBA" id="ARBA00022490"/>
    </source>
</evidence>
<dbReference type="NCBIfam" id="TIGR00396">
    <property type="entry name" value="leuS_bact"/>
    <property type="match status" value="1"/>
</dbReference>
<dbReference type="EC" id="6.1.1.4" evidence="9"/>
<comment type="subcellular location">
    <subcellularLocation>
        <location evidence="9">Cytoplasm</location>
    </subcellularLocation>
</comment>
<accession>A0A1J4RQA7</accession>
<evidence type="ECO:0000256" key="3">
    <source>
        <dbReference type="ARBA" id="ARBA00022598"/>
    </source>
</evidence>
<dbReference type="Proteomes" id="UP000182753">
    <property type="component" value="Unassembled WGS sequence"/>
</dbReference>
<evidence type="ECO:0000256" key="5">
    <source>
        <dbReference type="ARBA" id="ARBA00022840"/>
    </source>
</evidence>
<dbReference type="CDD" id="cd07958">
    <property type="entry name" value="Anticodon_Ia_Leu_BEm"/>
    <property type="match status" value="1"/>
</dbReference>
<keyword evidence="2 9" id="KW-0963">Cytoplasm</keyword>
<dbReference type="InterPro" id="IPR002302">
    <property type="entry name" value="Leu-tRNA-ligase"/>
</dbReference>
<dbReference type="GO" id="GO:0005829">
    <property type="term" value="C:cytosol"/>
    <property type="evidence" value="ECO:0007669"/>
    <property type="project" value="TreeGrafter"/>
</dbReference>
<evidence type="ECO:0000256" key="6">
    <source>
        <dbReference type="ARBA" id="ARBA00022917"/>
    </source>
</evidence>
<evidence type="ECO:0000259" key="13">
    <source>
        <dbReference type="Pfam" id="PF09334"/>
    </source>
</evidence>
<dbReference type="SUPFAM" id="SSF47323">
    <property type="entry name" value="Anticodon-binding domain of a subclass of class I aminoacyl-tRNA synthetases"/>
    <property type="match status" value="1"/>
</dbReference>
<dbReference type="InterPro" id="IPR015413">
    <property type="entry name" value="Methionyl/Leucyl_tRNA_Synth"/>
</dbReference>
<dbReference type="PANTHER" id="PTHR43740">
    <property type="entry name" value="LEUCYL-TRNA SYNTHETASE"/>
    <property type="match status" value="1"/>
</dbReference>
<evidence type="ECO:0000256" key="1">
    <source>
        <dbReference type="ARBA" id="ARBA00005594"/>
    </source>
</evidence>
<dbReference type="GO" id="GO:0005524">
    <property type="term" value="F:ATP binding"/>
    <property type="evidence" value="ECO:0007669"/>
    <property type="project" value="UniProtKB-UniRule"/>
</dbReference>
<evidence type="ECO:0000259" key="12">
    <source>
        <dbReference type="Pfam" id="PF08264"/>
    </source>
</evidence>
<dbReference type="InterPro" id="IPR025709">
    <property type="entry name" value="Leu_tRNA-synth_edit"/>
</dbReference>
<evidence type="ECO:0000313" key="15">
    <source>
        <dbReference type="EMBL" id="OIN89055.1"/>
    </source>
</evidence>
<reference evidence="15 16" key="1">
    <citation type="journal article" date="2016" name="Environ. Microbiol.">
        <title>Genomic resolution of a cold subsurface aquifer community provides metabolic insights for novel microbes adapted to high CO concentrations.</title>
        <authorList>
            <person name="Probst A.J."/>
            <person name="Castelle C.J."/>
            <person name="Singh A."/>
            <person name="Brown C.T."/>
            <person name="Anantharaman K."/>
            <person name="Sharon I."/>
            <person name="Hug L.A."/>
            <person name="Burstein D."/>
            <person name="Emerson J.B."/>
            <person name="Thomas B.C."/>
            <person name="Banfield J.F."/>
        </authorList>
    </citation>
    <scope>NUCLEOTIDE SEQUENCE [LARGE SCALE GENOMIC DNA]</scope>
    <source>
        <strain evidence="15">CG1_02_42_45</strain>
    </source>
</reference>
<dbReference type="GO" id="GO:0004823">
    <property type="term" value="F:leucine-tRNA ligase activity"/>
    <property type="evidence" value="ECO:0007669"/>
    <property type="project" value="UniProtKB-UniRule"/>
</dbReference>
<evidence type="ECO:0000256" key="7">
    <source>
        <dbReference type="ARBA" id="ARBA00023146"/>
    </source>
</evidence>
<dbReference type="GO" id="GO:0006429">
    <property type="term" value="P:leucyl-tRNA aminoacylation"/>
    <property type="evidence" value="ECO:0007669"/>
    <property type="project" value="UniProtKB-UniRule"/>
</dbReference>
<proteinExistence type="inferred from homology"/>
<feature type="short sequence motif" description="'KMSKS' region" evidence="9">
    <location>
        <begin position="601"/>
        <end position="605"/>
    </location>
</feature>
<dbReference type="InterPro" id="IPR014729">
    <property type="entry name" value="Rossmann-like_a/b/a_fold"/>
</dbReference>
<dbReference type="FunFam" id="3.40.50.620:FF:000056">
    <property type="entry name" value="Leucine--tRNA ligase"/>
    <property type="match status" value="1"/>
</dbReference>
<name>A0A1J4RQA7_9BACT</name>
<feature type="domain" description="Methionyl/Leucyl tRNA synthetase" evidence="13">
    <location>
        <begin position="36"/>
        <end position="204"/>
    </location>
</feature>
<dbReference type="InterPro" id="IPR009080">
    <property type="entry name" value="tRNAsynth_Ia_anticodon-bd"/>
</dbReference>
<dbReference type="SUPFAM" id="SSF52374">
    <property type="entry name" value="Nucleotidylyl transferase"/>
    <property type="match status" value="1"/>
</dbReference>
<gene>
    <name evidence="9" type="primary">leuS</name>
    <name evidence="15" type="ORF">AUJ40_02605</name>
</gene>
<organism evidence="15 16">
    <name type="scientific">Candidatus Berkelbacteria bacterium CG1_02_42_45</name>
    <dbReference type="NCBI Taxonomy" id="1805036"/>
    <lineage>
        <taxon>Bacteria</taxon>
        <taxon>Candidatus Berkelbacteria</taxon>
    </lineage>
</organism>
<dbReference type="FunFam" id="3.40.50.620:FF:000060">
    <property type="entry name" value="Leucine--tRNA ligase"/>
    <property type="match status" value="1"/>
</dbReference>
<evidence type="ECO:0000256" key="10">
    <source>
        <dbReference type="RuleBase" id="RU363035"/>
    </source>
</evidence>